<dbReference type="PANTHER" id="PTHR43329">
    <property type="entry name" value="EPOXIDE HYDROLASE"/>
    <property type="match status" value="1"/>
</dbReference>
<dbReference type="InterPro" id="IPR029058">
    <property type="entry name" value="AB_hydrolase_fold"/>
</dbReference>
<proteinExistence type="predicted"/>
<dbReference type="Gene3D" id="3.40.50.1820">
    <property type="entry name" value="alpha/beta hydrolase"/>
    <property type="match status" value="1"/>
</dbReference>
<dbReference type="PRINTS" id="PR00111">
    <property type="entry name" value="ABHYDROLASE"/>
</dbReference>
<comment type="caution">
    <text evidence="3">The sequence shown here is derived from an EMBL/GenBank/DDBJ whole genome shotgun (WGS) entry which is preliminary data.</text>
</comment>
<dbReference type="OrthoDB" id="9804723at2"/>
<organism evidence="3 4">
    <name type="scientific">Salinarimonas soli</name>
    <dbReference type="NCBI Taxonomy" id="1638099"/>
    <lineage>
        <taxon>Bacteria</taxon>
        <taxon>Pseudomonadati</taxon>
        <taxon>Pseudomonadota</taxon>
        <taxon>Alphaproteobacteria</taxon>
        <taxon>Hyphomicrobiales</taxon>
        <taxon>Salinarimonadaceae</taxon>
        <taxon>Salinarimonas</taxon>
    </lineage>
</organism>
<dbReference type="EMBL" id="VUOA01000022">
    <property type="protein sequence ID" value="KAA2236862.1"/>
    <property type="molecule type" value="Genomic_DNA"/>
</dbReference>
<dbReference type="RefSeq" id="WP_149818081.1">
    <property type="nucleotide sequence ID" value="NZ_VUOA01000022.1"/>
</dbReference>
<dbReference type="SUPFAM" id="SSF53474">
    <property type="entry name" value="alpha/beta-Hydrolases"/>
    <property type="match status" value="1"/>
</dbReference>
<reference evidence="3 4" key="2">
    <citation type="submission" date="2019-09" db="EMBL/GenBank/DDBJ databases">
        <authorList>
            <person name="Jin C."/>
        </authorList>
    </citation>
    <scope>NUCLEOTIDE SEQUENCE [LARGE SCALE GENOMIC DNA]</scope>
    <source>
        <strain evidence="3 4">BN140002</strain>
    </source>
</reference>
<evidence type="ECO:0000313" key="3">
    <source>
        <dbReference type="EMBL" id="KAA2236862.1"/>
    </source>
</evidence>
<name>A0A5B2VEQ7_9HYPH</name>
<dbReference type="Proteomes" id="UP000323142">
    <property type="component" value="Unassembled WGS sequence"/>
</dbReference>
<feature type="domain" description="AB hydrolase-1" evidence="2">
    <location>
        <begin position="31"/>
        <end position="275"/>
    </location>
</feature>
<dbReference type="GO" id="GO:0016787">
    <property type="term" value="F:hydrolase activity"/>
    <property type="evidence" value="ECO:0007669"/>
    <property type="project" value="UniProtKB-KW"/>
</dbReference>
<dbReference type="PRINTS" id="PR00412">
    <property type="entry name" value="EPOXHYDRLASE"/>
</dbReference>
<dbReference type="InterPro" id="IPR000073">
    <property type="entry name" value="AB_hydrolase_1"/>
</dbReference>
<keyword evidence="4" id="KW-1185">Reference proteome</keyword>
<evidence type="ECO:0000259" key="2">
    <source>
        <dbReference type="Pfam" id="PF00561"/>
    </source>
</evidence>
<accession>A0A5B2VEQ7</accession>
<dbReference type="AlphaFoldDB" id="A0A5B2VEQ7"/>
<sequence>MVEAETGVGEVRLATNGITLHAVEAGPRDGPLVILLHGFPEFWWGWRRQIEPLAAAGLHVLAPDGRGYDLSDKPRGVGAYDLDTLAADVIGLADALGRRKVALVGHDWGGLVAWWTASKHPHRVDRLVVLNAPHPAVAGSYIRRHPSQLLRSSYVGFFQLPGLPEGLLRARNFALMRRALRRSSRPGTFSPDDLDRYAAAWAQPGALTGMLNWYRALRHRPRLARPTVEPPTLLIWGGRDRFLQKGLAEASLALCRQGRPLWLDGASHWVHIEEAETVNLAMLRFLTGGR</sequence>
<reference evidence="3 4" key="1">
    <citation type="submission" date="2019-09" db="EMBL/GenBank/DDBJ databases">
        <title>Salinarimonas rosea gen. nov., sp. nov., a new member of the a-2 subgroup of the Proteobacteria.</title>
        <authorList>
            <person name="Liu J."/>
        </authorList>
    </citation>
    <scope>NUCLEOTIDE SEQUENCE [LARGE SCALE GENOMIC DNA]</scope>
    <source>
        <strain evidence="3 4">BN140002</strain>
    </source>
</reference>
<evidence type="ECO:0000313" key="4">
    <source>
        <dbReference type="Proteomes" id="UP000323142"/>
    </source>
</evidence>
<protein>
    <submittedName>
        <fullName evidence="3">Alpha/beta hydrolase</fullName>
    </submittedName>
</protein>
<evidence type="ECO:0000256" key="1">
    <source>
        <dbReference type="ARBA" id="ARBA00022801"/>
    </source>
</evidence>
<dbReference type="InterPro" id="IPR000639">
    <property type="entry name" value="Epox_hydrolase-like"/>
</dbReference>
<keyword evidence="1 3" id="KW-0378">Hydrolase</keyword>
<dbReference type="Pfam" id="PF00561">
    <property type="entry name" value="Abhydrolase_1"/>
    <property type="match status" value="1"/>
</dbReference>
<gene>
    <name evidence="3" type="ORF">F0L46_12790</name>
</gene>